<organism evidence="4 5">
    <name type="scientific">Dellaglioa carnosa</name>
    <dbReference type="NCBI Taxonomy" id="2995136"/>
    <lineage>
        <taxon>Bacteria</taxon>
        <taxon>Bacillati</taxon>
        <taxon>Bacillota</taxon>
        <taxon>Bacilli</taxon>
        <taxon>Lactobacillales</taxon>
        <taxon>Lactobacillaceae</taxon>
        <taxon>Dellaglioa</taxon>
    </lineage>
</organism>
<feature type="transmembrane region" description="Helical" evidence="2">
    <location>
        <begin position="98"/>
        <end position="115"/>
    </location>
</feature>
<evidence type="ECO:0000313" key="4">
    <source>
        <dbReference type="EMBL" id="MCZ2491207.1"/>
    </source>
</evidence>
<dbReference type="Proteomes" id="UP001081467">
    <property type="component" value="Unassembled WGS sequence"/>
</dbReference>
<proteinExistence type="predicted"/>
<evidence type="ECO:0000313" key="5">
    <source>
        <dbReference type="Proteomes" id="UP001081467"/>
    </source>
</evidence>
<feature type="transmembrane region" description="Helical" evidence="2">
    <location>
        <begin position="164"/>
        <end position="185"/>
    </location>
</feature>
<feature type="region of interest" description="Disordered" evidence="1">
    <location>
        <begin position="40"/>
        <end position="67"/>
    </location>
</feature>
<keyword evidence="5" id="KW-1185">Reference proteome</keyword>
<name>A0ABT4JLH1_9LACO</name>
<evidence type="ECO:0000256" key="1">
    <source>
        <dbReference type="SAM" id="MobiDB-lite"/>
    </source>
</evidence>
<feature type="transmembrane region" description="Helical" evidence="2">
    <location>
        <begin position="232"/>
        <end position="252"/>
    </location>
</feature>
<feature type="transmembrane region" description="Helical" evidence="2">
    <location>
        <begin position="205"/>
        <end position="225"/>
    </location>
</feature>
<dbReference type="InterPro" id="IPR046481">
    <property type="entry name" value="DUF6574"/>
</dbReference>
<protein>
    <submittedName>
        <fullName evidence="4">Zinc ribbon domain-containing protein</fullName>
    </submittedName>
</protein>
<feature type="transmembrane region" description="Helical" evidence="2">
    <location>
        <begin position="264"/>
        <end position="288"/>
    </location>
</feature>
<evidence type="ECO:0000259" key="3">
    <source>
        <dbReference type="Pfam" id="PF13240"/>
    </source>
</evidence>
<reference evidence="4" key="1">
    <citation type="submission" date="2022-09" db="EMBL/GenBank/DDBJ databases">
        <title>Diversity of Dellaglioa algida.</title>
        <authorList>
            <person name="Matthias E."/>
            <person name="Werum V."/>
        </authorList>
    </citation>
    <scope>NUCLEOTIDE SEQUENCE</scope>
    <source>
        <strain evidence="4">TMW 2.2523</strain>
    </source>
</reference>
<dbReference type="Pfam" id="PF20214">
    <property type="entry name" value="DUF6574"/>
    <property type="match status" value="1"/>
</dbReference>
<comment type="caution">
    <text evidence="4">The sequence shown here is derived from an EMBL/GenBank/DDBJ whole genome shotgun (WGS) entry which is preliminary data.</text>
</comment>
<keyword evidence="2" id="KW-1133">Transmembrane helix</keyword>
<dbReference type="RefSeq" id="WP_269023777.1">
    <property type="nucleotide sequence ID" value="NZ_JANXKW010000002.1"/>
</dbReference>
<keyword evidence="2" id="KW-0472">Membrane</keyword>
<dbReference type="Pfam" id="PF13240">
    <property type="entry name" value="Zn_Ribbon_1"/>
    <property type="match status" value="1"/>
</dbReference>
<dbReference type="EMBL" id="JANXLI010000002">
    <property type="protein sequence ID" value="MCZ2491207.1"/>
    <property type="molecule type" value="Genomic_DNA"/>
</dbReference>
<keyword evidence="2" id="KW-0812">Transmembrane</keyword>
<dbReference type="InterPro" id="IPR026870">
    <property type="entry name" value="Zinc_ribbon_dom"/>
</dbReference>
<sequence length="300" mass="33024">MKTCPNCGSQQPENVKFCTNCGFAFPAEPGRAPVQEAIKTQPQNEQEPTKFQQQYAEPQETKSQNENVEQAKSFAKNYWFYFLNAVKHPTILENGHKYFGFTTIILFALFNDLFVKLLMNSVARSVTSAVDSTKSFLSAFGESTTTGSSSDAVSAGQATLESGLYAKLFFLTLIVFAIYVLIGFFVRNVVLGDKTDTLMSFTNRFTHYLMVNLGLSVISMVLMLSGMKGAAVFIYFLMALIMSVAFILAIVIDTNPVKIDRLYGVVIGQLLLAFVVFVIMTVFAVSLASNLTSIMHAAGL</sequence>
<gene>
    <name evidence="4" type="ORF">N0K80_03455</name>
</gene>
<evidence type="ECO:0000256" key="2">
    <source>
        <dbReference type="SAM" id="Phobius"/>
    </source>
</evidence>
<accession>A0ABT4JLH1</accession>
<feature type="domain" description="Zinc-ribbon" evidence="3">
    <location>
        <begin position="4"/>
        <end position="24"/>
    </location>
</feature>